<dbReference type="Proteomes" id="UP000460718">
    <property type="component" value="Unassembled WGS sequence"/>
</dbReference>
<dbReference type="InterPro" id="IPR005607">
    <property type="entry name" value="BSD_dom"/>
</dbReference>
<comment type="caution">
    <text evidence="4">The sequence shown here is derived from an EMBL/GenBank/DDBJ whole genome shotgun (WGS) entry which is preliminary data.</text>
</comment>
<feature type="region of interest" description="Disordered" evidence="2">
    <location>
        <begin position="410"/>
        <end position="431"/>
    </location>
</feature>
<name>A0A6A3MI18_9STRA</name>
<dbReference type="SMART" id="SM00751">
    <property type="entry name" value="BSD"/>
    <property type="match status" value="1"/>
</dbReference>
<feature type="compositionally biased region" description="Acidic residues" evidence="2">
    <location>
        <begin position="167"/>
        <end position="183"/>
    </location>
</feature>
<protein>
    <recommendedName>
        <fullName evidence="3">BSD domain-containing protein</fullName>
    </recommendedName>
</protein>
<dbReference type="PROSITE" id="PS50858">
    <property type="entry name" value="BSD"/>
    <property type="match status" value="1"/>
</dbReference>
<proteinExistence type="predicted"/>
<evidence type="ECO:0000313" key="4">
    <source>
        <dbReference type="EMBL" id="KAE9029085.1"/>
    </source>
</evidence>
<dbReference type="InterPro" id="IPR035925">
    <property type="entry name" value="BSD_dom_sf"/>
</dbReference>
<dbReference type="GO" id="GO:0005737">
    <property type="term" value="C:cytoplasm"/>
    <property type="evidence" value="ECO:0007669"/>
    <property type="project" value="TreeGrafter"/>
</dbReference>
<evidence type="ECO:0000256" key="1">
    <source>
        <dbReference type="SAM" id="Coils"/>
    </source>
</evidence>
<feature type="compositionally biased region" description="Basic and acidic residues" evidence="2">
    <location>
        <begin position="356"/>
        <end position="372"/>
    </location>
</feature>
<dbReference type="AlphaFoldDB" id="A0A6A3MI18"/>
<keyword evidence="1" id="KW-0175">Coiled coil</keyword>
<sequence length="581" mass="64980">MRFNSATSTCIACIKSHRSLRQTLSAALRRSMWRLLEQAAKNASANASGYVNSVHEKAQSLATAVQDEAATLLHSAMGATRVGPVDEILYEELADFKDFSSFFSAEEHTHEIARAVDEDAQIRELHDALVPLELSYDEFWCRYFFRQQQAETMEQQRALEETKRPPEDEDEDEDTDSVDEQEDALAGDLEHQPEQQQLLAGQKREEAPGGEDQEGVWLLRAARDAERRAATQWRQKARDLHHQLQEAKQSYDEKEKTTLKEWEEQLQTLCDTYETKMAAATMQVDEARAAGYDEGVRESQAIVESVQQKAEEDMTRLRMEIAEGRGAALDDERVAALTKEKEELQKTLQAARGRLAEMEKREREAAPHEDKAGAAALADMTKEKDLWRMRALKMKKLKDLVQAELTTLRQQRDADAAAASKSADSTQAAGSDDHIKLQARMNELQAQLANALAGAESRARESYEKGIEAGKADAEQRAKQERDQAFQEGYTKAKTEAKCEMGVLRAELGMFRAFHESAAHCADHVGGDTEGLLDDSLDDISLADGQPLCSPTSSISIFTDNGKNDFSSAEIPKSTDDWGEW</sequence>
<dbReference type="PANTHER" id="PTHR16019">
    <property type="entry name" value="SYNAPSE-ASSOCIATED PROTEIN"/>
    <property type="match status" value="1"/>
</dbReference>
<feature type="coiled-coil region" evidence="1">
    <location>
        <begin position="230"/>
        <end position="290"/>
    </location>
</feature>
<feature type="compositionally biased region" description="Low complexity" evidence="2">
    <location>
        <begin position="416"/>
        <end position="429"/>
    </location>
</feature>
<reference evidence="4 5" key="1">
    <citation type="submission" date="2018-09" db="EMBL/GenBank/DDBJ databases">
        <title>Genomic investigation of the strawberry pathogen Phytophthora fragariae indicates pathogenicity is determined by transcriptional variation in three key races.</title>
        <authorList>
            <person name="Adams T.M."/>
            <person name="Armitage A.D."/>
            <person name="Sobczyk M.K."/>
            <person name="Bates H.J."/>
            <person name="Dunwell J.M."/>
            <person name="Nellist C.F."/>
            <person name="Harrison R.J."/>
        </authorList>
    </citation>
    <scope>NUCLEOTIDE SEQUENCE [LARGE SCALE GENOMIC DNA]</scope>
    <source>
        <strain evidence="4 5">SCRP245</strain>
    </source>
</reference>
<dbReference type="EMBL" id="QXFW01000033">
    <property type="protein sequence ID" value="KAE9029085.1"/>
    <property type="molecule type" value="Genomic_DNA"/>
</dbReference>
<evidence type="ECO:0000259" key="3">
    <source>
        <dbReference type="PROSITE" id="PS50858"/>
    </source>
</evidence>
<feature type="region of interest" description="Disordered" evidence="2">
    <location>
        <begin position="356"/>
        <end position="377"/>
    </location>
</feature>
<feature type="region of interest" description="Disordered" evidence="2">
    <location>
        <begin position="463"/>
        <end position="484"/>
    </location>
</feature>
<dbReference type="PANTHER" id="PTHR16019:SF5">
    <property type="entry name" value="BSD DOMAIN-CONTAINING PROTEIN 1"/>
    <property type="match status" value="1"/>
</dbReference>
<feature type="region of interest" description="Disordered" evidence="2">
    <location>
        <begin position="153"/>
        <end position="183"/>
    </location>
</feature>
<evidence type="ECO:0000313" key="5">
    <source>
        <dbReference type="Proteomes" id="UP000460718"/>
    </source>
</evidence>
<gene>
    <name evidence="4" type="ORF">PF011_g1265</name>
</gene>
<evidence type="ECO:0000256" key="2">
    <source>
        <dbReference type="SAM" id="MobiDB-lite"/>
    </source>
</evidence>
<accession>A0A6A3MI18</accession>
<feature type="region of interest" description="Disordered" evidence="2">
    <location>
        <begin position="195"/>
        <end position="215"/>
    </location>
</feature>
<dbReference type="Gene3D" id="1.10.3970.10">
    <property type="entry name" value="BSD domain"/>
    <property type="match status" value="1"/>
</dbReference>
<dbReference type="SUPFAM" id="SSF140383">
    <property type="entry name" value="BSD domain-like"/>
    <property type="match status" value="1"/>
</dbReference>
<feature type="compositionally biased region" description="Basic and acidic residues" evidence="2">
    <location>
        <begin position="157"/>
        <end position="166"/>
    </location>
</feature>
<dbReference type="InterPro" id="IPR051494">
    <property type="entry name" value="BSD_domain-containing"/>
</dbReference>
<dbReference type="Pfam" id="PF03909">
    <property type="entry name" value="BSD"/>
    <property type="match status" value="1"/>
</dbReference>
<organism evidence="4 5">
    <name type="scientific">Phytophthora fragariae</name>
    <dbReference type="NCBI Taxonomy" id="53985"/>
    <lineage>
        <taxon>Eukaryota</taxon>
        <taxon>Sar</taxon>
        <taxon>Stramenopiles</taxon>
        <taxon>Oomycota</taxon>
        <taxon>Peronosporomycetes</taxon>
        <taxon>Peronosporales</taxon>
        <taxon>Peronosporaceae</taxon>
        <taxon>Phytophthora</taxon>
    </lineage>
</organism>
<feature type="domain" description="BSD" evidence="3">
    <location>
        <begin position="99"/>
        <end position="151"/>
    </location>
</feature>